<evidence type="ECO:0000259" key="4">
    <source>
        <dbReference type="Pfam" id="PF09273"/>
    </source>
</evidence>
<dbReference type="InterPro" id="IPR050600">
    <property type="entry name" value="SETD3_SETD6_MTase"/>
</dbReference>
<dbReference type="SUPFAM" id="SSF82199">
    <property type="entry name" value="SET domain"/>
    <property type="match status" value="1"/>
</dbReference>
<dbReference type="InterPro" id="IPR015353">
    <property type="entry name" value="Rubisco_LSMT_subst-bd"/>
</dbReference>
<proteinExistence type="predicted"/>
<evidence type="ECO:0000256" key="2">
    <source>
        <dbReference type="ARBA" id="ARBA00022679"/>
    </source>
</evidence>
<keyword evidence="1" id="KW-0489">Methyltransferase</keyword>
<protein>
    <recommendedName>
        <fullName evidence="4">Rubisco LSMT substrate-binding domain-containing protein</fullName>
    </recommendedName>
</protein>
<keyword evidence="3" id="KW-0949">S-adenosyl-L-methionine</keyword>
<feature type="domain" description="Rubisco LSMT substrate-binding" evidence="4">
    <location>
        <begin position="317"/>
        <end position="433"/>
    </location>
</feature>
<organism evidence="5 6">
    <name type="scientific">Cyanidiococcus yangmingshanensis</name>
    <dbReference type="NCBI Taxonomy" id="2690220"/>
    <lineage>
        <taxon>Eukaryota</taxon>
        <taxon>Rhodophyta</taxon>
        <taxon>Bangiophyceae</taxon>
        <taxon>Cyanidiales</taxon>
        <taxon>Cyanidiaceae</taxon>
        <taxon>Cyanidiococcus</taxon>
    </lineage>
</organism>
<evidence type="ECO:0000256" key="1">
    <source>
        <dbReference type="ARBA" id="ARBA00022603"/>
    </source>
</evidence>
<dbReference type="Gene3D" id="3.90.1420.10">
    <property type="entry name" value="Rubisco LSMT, substrate-binding domain"/>
    <property type="match status" value="1"/>
</dbReference>
<dbReference type="OrthoDB" id="441812at2759"/>
<sequence>MFAFSTLTSRPATCLKHCQQCPIDWKKHTTLVLAKRFRRGTRPLYLAAAARSQLGNVELGSTIKQGRRGLRSLRKLEIDEVIASVGKDAVFPDLNRPAEWGESAETGSGPFWETAASLALQILLETIRNEESPWIEYVQAVCENRNKYRDQPLLWDESIQRAFRGTELNARRTALREDLLLWLGDQRTSVPENLTFSEHAFLRAVALVLDRGIWLSELKRWVLAPPLDECRPTYVEPASVRFQCSRRRLFGGQTEIQAICTRTLAAGTELYRRSEAADEIEFFLFHGFLETPASAGSALGANERIGLVTLDFEISHMDRFCDDKIDVLEMQSMNAHADDEVRSRSFVISTADLSPEALNADDNPVNAMVQFLRLLCLGGSDVFLLEGLFRNDVWGFMALPVSEQNERTVCELVLATCEERLQALDALTTLNTDALPADLQRVAQICQDAERSTLQEIMTFFRSEMSSLREKEYYHERRLRALDLYRPLDPDEIHDADATGFDQFM</sequence>
<reference evidence="5 6" key="1">
    <citation type="journal article" date="2020" name="J. Phycol.">
        <title>Comparative genome analysis reveals Cyanidiococcus gen. nov., a new extremophilic red algal genus sister to Cyanidioschyzon (Cyanidioschyzonaceae, Rhodophyta).</title>
        <authorList>
            <person name="Liu S.-L."/>
            <person name="Chiang Y.-R."/>
            <person name="Yoon H.S."/>
            <person name="Fu H.-Y."/>
        </authorList>
    </citation>
    <scope>NUCLEOTIDE SEQUENCE [LARGE SCALE GENOMIC DNA]</scope>
    <source>
        <strain evidence="5 6">THAL066</strain>
    </source>
</reference>
<gene>
    <name evidence="5" type="ORF">F1559_001940</name>
</gene>
<dbReference type="InterPro" id="IPR046341">
    <property type="entry name" value="SET_dom_sf"/>
</dbReference>
<dbReference type="AlphaFoldDB" id="A0A7J7IQ19"/>
<dbReference type="GO" id="GO:0032259">
    <property type="term" value="P:methylation"/>
    <property type="evidence" value="ECO:0007669"/>
    <property type="project" value="UniProtKB-KW"/>
</dbReference>
<accession>A0A7J7IQ19</accession>
<dbReference type="EMBL" id="VWRR01000003">
    <property type="protein sequence ID" value="KAF6004421.1"/>
    <property type="molecule type" value="Genomic_DNA"/>
</dbReference>
<dbReference type="PANTHER" id="PTHR13271">
    <property type="entry name" value="UNCHARACTERIZED PUTATIVE METHYLTRANSFERASE"/>
    <property type="match status" value="1"/>
</dbReference>
<comment type="caution">
    <text evidence="5">The sequence shown here is derived from an EMBL/GenBank/DDBJ whole genome shotgun (WGS) entry which is preliminary data.</text>
</comment>
<dbReference type="InterPro" id="IPR036464">
    <property type="entry name" value="Rubisco_LSMT_subst-bd_sf"/>
</dbReference>
<dbReference type="GO" id="GO:0016279">
    <property type="term" value="F:protein-lysine N-methyltransferase activity"/>
    <property type="evidence" value="ECO:0007669"/>
    <property type="project" value="TreeGrafter"/>
</dbReference>
<evidence type="ECO:0000313" key="5">
    <source>
        <dbReference type="EMBL" id="KAF6004421.1"/>
    </source>
</evidence>
<dbReference type="SUPFAM" id="SSF81822">
    <property type="entry name" value="RuBisCo LSMT C-terminal, substrate-binding domain"/>
    <property type="match status" value="1"/>
</dbReference>
<dbReference type="Gene3D" id="3.90.1410.10">
    <property type="entry name" value="set domain protein methyltransferase, domain 1"/>
    <property type="match status" value="1"/>
</dbReference>
<dbReference type="Proteomes" id="UP000530660">
    <property type="component" value="Unassembled WGS sequence"/>
</dbReference>
<evidence type="ECO:0000313" key="6">
    <source>
        <dbReference type="Proteomes" id="UP000530660"/>
    </source>
</evidence>
<keyword evidence="6" id="KW-1185">Reference proteome</keyword>
<evidence type="ECO:0000256" key="3">
    <source>
        <dbReference type="ARBA" id="ARBA00022691"/>
    </source>
</evidence>
<keyword evidence="2" id="KW-0808">Transferase</keyword>
<name>A0A7J7IQ19_9RHOD</name>
<dbReference type="Pfam" id="PF09273">
    <property type="entry name" value="Rubis-subs-bind"/>
    <property type="match status" value="1"/>
</dbReference>